<dbReference type="Proteomes" id="UP000001542">
    <property type="component" value="Unassembled WGS sequence"/>
</dbReference>
<dbReference type="SUPFAM" id="SSF46689">
    <property type="entry name" value="Homeodomain-like"/>
    <property type="match status" value="1"/>
</dbReference>
<dbReference type="InParanoid" id="A2FMB3"/>
<dbReference type="InterPro" id="IPR017930">
    <property type="entry name" value="Myb_dom"/>
</dbReference>
<evidence type="ECO:0000259" key="1">
    <source>
        <dbReference type="PROSITE" id="PS50090"/>
    </source>
</evidence>
<dbReference type="CDD" id="cd00167">
    <property type="entry name" value="SANT"/>
    <property type="match status" value="2"/>
</dbReference>
<dbReference type="InterPro" id="IPR009057">
    <property type="entry name" value="Homeodomain-like_sf"/>
</dbReference>
<dbReference type="VEuPathDB" id="TrichDB:TVAGG3_0864790"/>
<dbReference type="SMR" id="A2FMB3"/>
<name>A2FMB3_TRIV3</name>
<evidence type="ECO:0000313" key="4">
    <source>
        <dbReference type="Proteomes" id="UP000001542"/>
    </source>
</evidence>
<dbReference type="PROSITE" id="PS51294">
    <property type="entry name" value="HTH_MYB"/>
    <property type="match status" value="2"/>
</dbReference>
<proteinExistence type="predicted"/>
<dbReference type="PROSITE" id="PS50090">
    <property type="entry name" value="MYB_LIKE"/>
    <property type="match status" value="2"/>
</dbReference>
<dbReference type="GO" id="GO:0000981">
    <property type="term" value="F:DNA-binding transcription factor activity, RNA polymerase II-specific"/>
    <property type="evidence" value="ECO:0000318"/>
    <property type="project" value="GO_Central"/>
</dbReference>
<dbReference type="AlphaFoldDB" id="A2FMB3"/>
<reference evidence="3" key="1">
    <citation type="submission" date="2006-10" db="EMBL/GenBank/DDBJ databases">
        <authorList>
            <person name="Amadeo P."/>
            <person name="Zhao Q."/>
            <person name="Wortman J."/>
            <person name="Fraser-Liggett C."/>
            <person name="Carlton J."/>
        </authorList>
    </citation>
    <scope>NUCLEOTIDE SEQUENCE</scope>
    <source>
        <strain evidence="3">G3</strain>
    </source>
</reference>
<accession>A2FMB3</accession>
<dbReference type="Pfam" id="PF13921">
    <property type="entry name" value="Myb_DNA-bind_6"/>
    <property type="match status" value="1"/>
</dbReference>
<dbReference type="InterPro" id="IPR050560">
    <property type="entry name" value="MYB_TF"/>
</dbReference>
<dbReference type="OrthoDB" id="10258692at2759"/>
<dbReference type="KEGG" id="tva:4751695"/>
<dbReference type="GO" id="GO:0005634">
    <property type="term" value="C:nucleus"/>
    <property type="evidence" value="ECO:0000318"/>
    <property type="project" value="GO_Central"/>
</dbReference>
<keyword evidence="3" id="KW-0238">DNA-binding</keyword>
<reference evidence="3" key="2">
    <citation type="journal article" date="2007" name="Science">
        <title>Draft genome sequence of the sexually transmitted pathogen Trichomonas vaginalis.</title>
        <authorList>
            <person name="Carlton J.M."/>
            <person name="Hirt R.P."/>
            <person name="Silva J.C."/>
            <person name="Delcher A.L."/>
            <person name="Schatz M."/>
            <person name="Zhao Q."/>
            <person name="Wortman J.R."/>
            <person name="Bidwell S.L."/>
            <person name="Alsmark U.C.M."/>
            <person name="Besteiro S."/>
            <person name="Sicheritz-Ponten T."/>
            <person name="Noel C.J."/>
            <person name="Dacks J.B."/>
            <person name="Foster P.G."/>
            <person name="Simillion C."/>
            <person name="Van de Peer Y."/>
            <person name="Miranda-Saavedra D."/>
            <person name="Barton G.J."/>
            <person name="Westrop G.D."/>
            <person name="Mueller S."/>
            <person name="Dessi D."/>
            <person name="Fiori P.L."/>
            <person name="Ren Q."/>
            <person name="Paulsen I."/>
            <person name="Zhang H."/>
            <person name="Bastida-Corcuera F.D."/>
            <person name="Simoes-Barbosa A."/>
            <person name="Brown M.T."/>
            <person name="Hayes R.D."/>
            <person name="Mukherjee M."/>
            <person name="Okumura C.Y."/>
            <person name="Schneider R."/>
            <person name="Smith A.J."/>
            <person name="Vanacova S."/>
            <person name="Villalvazo M."/>
            <person name="Haas B.J."/>
            <person name="Pertea M."/>
            <person name="Feldblyum T.V."/>
            <person name="Utterback T.R."/>
            <person name="Shu C.L."/>
            <person name="Osoegawa K."/>
            <person name="de Jong P.J."/>
            <person name="Hrdy I."/>
            <person name="Horvathova L."/>
            <person name="Zubacova Z."/>
            <person name="Dolezal P."/>
            <person name="Malik S.B."/>
            <person name="Logsdon J.M. Jr."/>
            <person name="Henze K."/>
            <person name="Gupta A."/>
            <person name="Wang C.C."/>
            <person name="Dunne R.L."/>
            <person name="Upcroft J.A."/>
            <person name="Upcroft P."/>
            <person name="White O."/>
            <person name="Salzberg S.L."/>
            <person name="Tang P."/>
            <person name="Chiu C.-H."/>
            <person name="Lee Y.-S."/>
            <person name="Embley T.M."/>
            <person name="Coombs G.H."/>
            <person name="Mottram J.C."/>
            <person name="Tachezy J."/>
            <person name="Fraser-Liggett C.M."/>
            <person name="Johnson P.J."/>
        </authorList>
    </citation>
    <scope>NUCLEOTIDE SEQUENCE [LARGE SCALE GENOMIC DNA]</scope>
    <source>
        <strain evidence="3">G3</strain>
    </source>
</reference>
<dbReference type="InterPro" id="IPR001005">
    <property type="entry name" value="SANT/Myb"/>
</dbReference>
<feature type="domain" description="Myb-like" evidence="1">
    <location>
        <begin position="23"/>
        <end position="63"/>
    </location>
</feature>
<dbReference type="RefSeq" id="XP_001306899.1">
    <property type="nucleotide sequence ID" value="XM_001306898.1"/>
</dbReference>
<evidence type="ECO:0000313" key="3">
    <source>
        <dbReference type="EMBL" id="EAX93969.1"/>
    </source>
</evidence>
<evidence type="ECO:0000259" key="2">
    <source>
        <dbReference type="PROSITE" id="PS51294"/>
    </source>
</evidence>
<protein>
    <submittedName>
        <fullName evidence="3">Myb-like DNA-binding domain containing protein</fullName>
    </submittedName>
</protein>
<dbReference type="SMART" id="SM00717">
    <property type="entry name" value="SANT"/>
    <property type="match status" value="2"/>
</dbReference>
<dbReference type="PANTHER" id="PTHR45614:SF253">
    <property type="entry name" value="CHROMOSOME UNDETERMINED SCAFFOLD_38, WHOLE GENOME SHOTGUN SEQUENCE"/>
    <property type="match status" value="1"/>
</dbReference>
<organism evidence="3 4">
    <name type="scientific">Trichomonas vaginalis (strain ATCC PRA-98 / G3)</name>
    <dbReference type="NCBI Taxonomy" id="412133"/>
    <lineage>
        <taxon>Eukaryota</taxon>
        <taxon>Metamonada</taxon>
        <taxon>Parabasalia</taxon>
        <taxon>Trichomonadida</taxon>
        <taxon>Trichomonadidae</taxon>
        <taxon>Trichomonas</taxon>
    </lineage>
</organism>
<feature type="domain" description="HTH myb-type" evidence="2">
    <location>
        <begin position="71"/>
        <end position="109"/>
    </location>
</feature>
<keyword evidence="4" id="KW-1185">Reference proteome</keyword>
<dbReference type="PANTHER" id="PTHR45614">
    <property type="entry name" value="MYB PROTEIN-RELATED"/>
    <property type="match status" value="1"/>
</dbReference>
<dbReference type="EMBL" id="DS113883">
    <property type="protein sequence ID" value="EAX93969.1"/>
    <property type="molecule type" value="Genomic_DNA"/>
</dbReference>
<dbReference type="GO" id="GO:0000978">
    <property type="term" value="F:RNA polymerase II cis-regulatory region sequence-specific DNA binding"/>
    <property type="evidence" value="ECO:0000318"/>
    <property type="project" value="GO_Central"/>
</dbReference>
<gene>
    <name evidence="3" type="ORF">TVAG_428990</name>
</gene>
<dbReference type="GO" id="GO:0006355">
    <property type="term" value="P:regulation of DNA-templated transcription"/>
    <property type="evidence" value="ECO:0000318"/>
    <property type="project" value="GO_Central"/>
</dbReference>
<sequence>MTEEDSSDFTEEPAHKKHQMCIFTPEEEKILIDIHENHPEVSWREIAKKLNNKKATQCSNHYRALVKRKNGNWTEAEIDSLRQAVAQYGKNWKLISKILSNRRSIECKHVYEGLEQSTSRKDLNVNIGNQNEDDQLSSPSVSTDNLFVDLDILQLHILRTPNQFMNEDDQSYSMTFMLC</sequence>
<feature type="domain" description="HTH myb-type" evidence="2">
    <location>
        <begin position="15"/>
        <end position="70"/>
    </location>
</feature>
<dbReference type="VEuPathDB" id="TrichDB:TVAG_428990"/>
<dbReference type="Gene3D" id="1.10.10.60">
    <property type="entry name" value="Homeodomain-like"/>
    <property type="match status" value="2"/>
</dbReference>
<feature type="domain" description="Myb-like" evidence="1">
    <location>
        <begin position="65"/>
        <end position="115"/>
    </location>
</feature>